<dbReference type="Pfam" id="PF01501">
    <property type="entry name" value="Glyco_transf_8"/>
    <property type="match status" value="1"/>
</dbReference>
<evidence type="ECO:0000256" key="3">
    <source>
        <dbReference type="ARBA" id="ARBA00022723"/>
    </source>
</evidence>
<dbReference type="SUPFAM" id="SSF53448">
    <property type="entry name" value="Nucleotide-diphospho-sugar transferases"/>
    <property type="match status" value="1"/>
</dbReference>
<organism evidence="4 5">
    <name type="scientific">Sphingobacterium kyonggiense</name>
    <dbReference type="NCBI Taxonomy" id="714075"/>
    <lineage>
        <taxon>Bacteria</taxon>
        <taxon>Pseudomonadati</taxon>
        <taxon>Bacteroidota</taxon>
        <taxon>Sphingobacteriia</taxon>
        <taxon>Sphingobacteriales</taxon>
        <taxon>Sphingobacteriaceae</taxon>
        <taxon>Sphingobacterium</taxon>
    </lineage>
</organism>
<evidence type="ECO:0000256" key="1">
    <source>
        <dbReference type="ARBA" id="ARBA00022676"/>
    </source>
</evidence>
<dbReference type="Proteomes" id="UP001500101">
    <property type="component" value="Unassembled WGS sequence"/>
</dbReference>
<dbReference type="InterPro" id="IPR050748">
    <property type="entry name" value="Glycosyltrans_8_dom-fam"/>
</dbReference>
<gene>
    <name evidence="4" type="ORF">GCM10022216_22510</name>
</gene>
<dbReference type="InterPro" id="IPR029044">
    <property type="entry name" value="Nucleotide-diphossugar_trans"/>
</dbReference>
<evidence type="ECO:0000313" key="4">
    <source>
        <dbReference type="EMBL" id="GAA4142004.1"/>
    </source>
</evidence>
<protein>
    <submittedName>
        <fullName evidence="4">Glycosyltransferase family 8 protein</fullName>
    </submittedName>
</protein>
<evidence type="ECO:0000313" key="5">
    <source>
        <dbReference type="Proteomes" id="UP001500101"/>
    </source>
</evidence>
<dbReference type="CDD" id="cd04194">
    <property type="entry name" value="GT8_A4GalT_like"/>
    <property type="match status" value="1"/>
</dbReference>
<keyword evidence="2" id="KW-0808">Transferase</keyword>
<dbReference type="PANTHER" id="PTHR13778">
    <property type="entry name" value="GLYCOSYLTRANSFERASE 8 DOMAIN-CONTAINING PROTEIN"/>
    <property type="match status" value="1"/>
</dbReference>
<keyword evidence="3" id="KW-0479">Metal-binding</keyword>
<dbReference type="InterPro" id="IPR002495">
    <property type="entry name" value="Glyco_trans_8"/>
</dbReference>
<evidence type="ECO:0000256" key="2">
    <source>
        <dbReference type="ARBA" id="ARBA00022679"/>
    </source>
</evidence>
<dbReference type="RefSeq" id="WP_344674822.1">
    <property type="nucleotide sequence ID" value="NZ_BAAAZI010000009.1"/>
</dbReference>
<comment type="caution">
    <text evidence="4">The sequence shown here is derived from an EMBL/GenBank/DDBJ whole genome shotgun (WGS) entry which is preliminary data.</text>
</comment>
<sequence length="304" mass="36375">MSTIIPIVFCFDDNLLMPAGICLNSLLLHANKDTFYDIFILHDYRSSFPSSNHLERLHEVYSNFKIHYRNIGNSFDNAFEIRGITKAAYYRLLIPEVIKEYEKVFYFDVDIIFRSDLSKIYHETNLDNFYVAGVATPYTDLETYVQKNIKMNPSGYICSGTILMNSKKMLEDQLVPQFKKEAEKEWKYQDQDVLNLVCKERIKLLPPWFGVVGTVNEIVSNHDQEYYDTNTVNDILNFGTIHYNGAKPWKSWCYNFDIWWEYYRKSIYFDQTFYFEFYHNKLVELDNLPLIKRIKILLRYFFVR</sequence>
<dbReference type="Gene3D" id="3.90.550.10">
    <property type="entry name" value="Spore Coat Polysaccharide Biosynthesis Protein SpsA, Chain A"/>
    <property type="match status" value="1"/>
</dbReference>
<accession>A0ABP7YVL2</accession>
<name>A0ABP7YVL2_9SPHI</name>
<dbReference type="EMBL" id="BAAAZI010000009">
    <property type="protein sequence ID" value="GAA4142004.1"/>
    <property type="molecule type" value="Genomic_DNA"/>
</dbReference>
<keyword evidence="5" id="KW-1185">Reference proteome</keyword>
<proteinExistence type="predicted"/>
<keyword evidence="1" id="KW-0328">Glycosyltransferase</keyword>
<dbReference type="PANTHER" id="PTHR13778:SF47">
    <property type="entry name" value="LIPOPOLYSACCHARIDE 1,3-GALACTOSYLTRANSFERASE"/>
    <property type="match status" value="1"/>
</dbReference>
<reference evidence="5" key="1">
    <citation type="journal article" date="2019" name="Int. J. Syst. Evol. Microbiol.">
        <title>The Global Catalogue of Microorganisms (GCM) 10K type strain sequencing project: providing services to taxonomists for standard genome sequencing and annotation.</title>
        <authorList>
            <consortium name="The Broad Institute Genomics Platform"/>
            <consortium name="The Broad Institute Genome Sequencing Center for Infectious Disease"/>
            <person name="Wu L."/>
            <person name="Ma J."/>
        </authorList>
    </citation>
    <scope>NUCLEOTIDE SEQUENCE [LARGE SCALE GENOMIC DNA]</scope>
    <source>
        <strain evidence="5">JCM 16704</strain>
    </source>
</reference>